<dbReference type="EMBL" id="KL250973">
    <property type="protein sequence ID" value="KGB38123.1"/>
    <property type="molecule type" value="Genomic_DNA"/>
</dbReference>
<organism evidence="1">
    <name type="scientific">Schistosoma haematobium</name>
    <name type="common">Blood fluke</name>
    <dbReference type="NCBI Taxonomy" id="6185"/>
    <lineage>
        <taxon>Eukaryota</taxon>
        <taxon>Metazoa</taxon>
        <taxon>Spiralia</taxon>
        <taxon>Lophotrochozoa</taxon>
        <taxon>Platyhelminthes</taxon>
        <taxon>Trematoda</taxon>
        <taxon>Digenea</taxon>
        <taxon>Strigeidida</taxon>
        <taxon>Schistosomatoidea</taxon>
        <taxon>Schistosomatidae</taxon>
        <taxon>Schistosoma</taxon>
    </lineage>
</organism>
<name>A0A095C7K6_SCHHA</name>
<gene>
    <name evidence="1" type="ORF">MS3_06493</name>
</gene>
<sequence>MFVKEINSSTMPETLTNSLSNNRQMNIISTAGYSIN</sequence>
<evidence type="ECO:0000313" key="1">
    <source>
        <dbReference type="EMBL" id="KGB38123.1"/>
    </source>
</evidence>
<accession>A0A095C7K6</accession>
<dbReference type="AlphaFoldDB" id="A0A095C7K6"/>
<protein>
    <submittedName>
        <fullName evidence="1">Uncharacterized protein</fullName>
    </submittedName>
</protein>
<proteinExistence type="predicted"/>
<reference evidence="1" key="1">
    <citation type="journal article" date="2012" name="Nat. Genet.">
        <title>Whole-genome sequence of Schistosoma haematobium.</title>
        <authorList>
            <person name="Young N.D."/>
            <person name="Jex A.R."/>
            <person name="Li B."/>
            <person name="Liu S."/>
            <person name="Yang L."/>
            <person name="Xiong Z."/>
            <person name="Li Y."/>
            <person name="Cantacessi C."/>
            <person name="Hall R.S."/>
            <person name="Xu X."/>
            <person name="Chen F."/>
            <person name="Wu X."/>
            <person name="Zerlotini A."/>
            <person name="Oliveira G."/>
            <person name="Hofmann A."/>
            <person name="Zhang G."/>
            <person name="Fang X."/>
            <person name="Kang Y."/>
            <person name="Campbell B.E."/>
            <person name="Loukas A."/>
            <person name="Ranganathan S."/>
            <person name="Rollinson D."/>
            <person name="Rinaldi G."/>
            <person name="Brindley P.J."/>
            <person name="Yang H."/>
            <person name="Wang J."/>
            <person name="Wang J."/>
            <person name="Gasser R.B."/>
        </authorList>
    </citation>
    <scope>NUCLEOTIDE SEQUENCE [LARGE SCALE GENOMIC DNA]</scope>
</reference>